<proteinExistence type="predicted"/>
<reference evidence="2" key="1">
    <citation type="submission" date="2014-09" db="EMBL/GenBank/DDBJ databases">
        <title>Vibrio variabilis JCM 19239. (C206) whole genome shotgun sequence.</title>
        <authorList>
            <person name="Sawabe T."/>
            <person name="Meirelles P."/>
            <person name="Nakanishi M."/>
            <person name="Sayaka M."/>
            <person name="Hattori M."/>
            <person name="Ohkuma M."/>
        </authorList>
    </citation>
    <scope>NUCLEOTIDE SEQUENCE [LARGE SCALE GENOMIC DNA]</scope>
    <source>
        <strain evidence="2">JCM 19239</strain>
    </source>
</reference>
<keyword evidence="2" id="KW-1185">Reference proteome</keyword>
<evidence type="ECO:0000313" key="1">
    <source>
        <dbReference type="EMBL" id="GAL26796.1"/>
    </source>
</evidence>
<comment type="caution">
    <text evidence="1">The sequence shown here is derived from an EMBL/GenBank/DDBJ whole genome shotgun (WGS) entry which is preliminary data.</text>
</comment>
<protein>
    <submittedName>
        <fullName evidence="1">Uncharacterized protein</fullName>
    </submittedName>
</protein>
<gene>
    <name evidence="1" type="ORF">JCM19239_12</name>
</gene>
<evidence type="ECO:0000313" key="2">
    <source>
        <dbReference type="Proteomes" id="UP000029223"/>
    </source>
</evidence>
<accession>A0ABQ0JDF4</accession>
<dbReference type="EMBL" id="BBMS01000022">
    <property type="protein sequence ID" value="GAL26796.1"/>
    <property type="molecule type" value="Genomic_DNA"/>
</dbReference>
<organism evidence="1 2">
    <name type="scientific">Vibrio variabilis</name>
    <dbReference type="NCBI Taxonomy" id="990271"/>
    <lineage>
        <taxon>Bacteria</taxon>
        <taxon>Pseudomonadati</taxon>
        <taxon>Pseudomonadota</taxon>
        <taxon>Gammaproteobacteria</taxon>
        <taxon>Vibrionales</taxon>
        <taxon>Vibrionaceae</taxon>
        <taxon>Vibrio</taxon>
    </lineage>
</organism>
<sequence length="51" mass="5607">MDDLDLSGLDPDIARKVAAAMSNEPENPLLRNADHIALESNEARYRAVCQP</sequence>
<dbReference type="Proteomes" id="UP000029223">
    <property type="component" value="Unassembled WGS sequence"/>
</dbReference>
<name>A0ABQ0JDF4_9VIBR</name>